<dbReference type="InterPro" id="IPR036047">
    <property type="entry name" value="F-box-like_dom_sf"/>
</dbReference>
<evidence type="ECO:0000313" key="3">
    <source>
        <dbReference type="EMBL" id="KAK9268843.1"/>
    </source>
</evidence>
<dbReference type="CDD" id="cd22160">
    <property type="entry name" value="F-box_AtFBL13-like"/>
    <property type="match status" value="1"/>
</dbReference>
<sequence>MNSTVASPSRKSQKLLNSHIVDEGEDRISNLPDSVLHHILSFLPTKYAVGTCILSKRWQFMWTSISNIDFCDFMFYSCEKKYSFPLERTSFSNCVERVLILRDASIIKKFRLRCFASIDASHVHTWISAAIRHGVQELELSTHSTNIALPYCLFICESLTILKLGSGSILKVPTSIYFPNLKTFHLDQVTFIDDLSTQKLFSNSPVLQELSLTECVWNNIKSTTIRVPSLKRLTIDYIPYCSVDDILDCEINVYAENLIYFNCSGD</sequence>
<dbReference type="InterPro" id="IPR032675">
    <property type="entry name" value="LRR_dom_sf"/>
</dbReference>
<comment type="caution">
    <text evidence="3">The sequence shown here is derived from an EMBL/GenBank/DDBJ whole genome shotgun (WGS) entry which is preliminary data.</text>
</comment>
<evidence type="ECO:0000313" key="4">
    <source>
        <dbReference type="Proteomes" id="UP001415857"/>
    </source>
</evidence>
<dbReference type="Proteomes" id="UP001415857">
    <property type="component" value="Unassembled WGS sequence"/>
</dbReference>
<protein>
    <recommendedName>
        <fullName evidence="5">F-box domain-containing protein</fullName>
    </recommendedName>
</protein>
<dbReference type="SUPFAM" id="SSF81383">
    <property type="entry name" value="F-box domain"/>
    <property type="match status" value="1"/>
</dbReference>
<dbReference type="InterPro" id="IPR001810">
    <property type="entry name" value="F-box_dom"/>
</dbReference>
<evidence type="ECO:0008006" key="5">
    <source>
        <dbReference type="Google" id="ProtNLM"/>
    </source>
</evidence>
<feature type="domain" description="F-box/LRR-repeat protein 15/At3g58940/PEG3-like LRR" evidence="2">
    <location>
        <begin position="124"/>
        <end position="235"/>
    </location>
</feature>
<dbReference type="InterPro" id="IPR055294">
    <property type="entry name" value="FBL60-like"/>
</dbReference>
<evidence type="ECO:0000259" key="1">
    <source>
        <dbReference type="Pfam" id="PF00646"/>
    </source>
</evidence>
<dbReference type="SUPFAM" id="SSF52047">
    <property type="entry name" value="RNI-like"/>
    <property type="match status" value="1"/>
</dbReference>
<dbReference type="InterPro" id="IPR053781">
    <property type="entry name" value="F-box_AtFBL13-like"/>
</dbReference>
<evidence type="ECO:0000259" key="2">
    <source>
        <dbReference type="Pfam" id="PF24758"/>
    </source>
</evidence>
<accession>A0AAP0R5H6</accession>
<keyword evidence="4" id="KW-1185">Reference proteome</keyword>
<dbReference type="Gene3D" id="1.20.1280.50">
    <property type="match status" value="1"/>
</dbReference>
<dbReference type="EMBL" id="JBBPBK010000015">
    <property type="protein sequence ID" value="KAK9268843.1"/>
    <property type="molecule type" value="Genomic_DNA"/>
</dbReference>
<dbReference type="Pfam" id="PF24758">
    <property type="entry name" value="LRR_At5g56370"/>
    <property type="match status" value="1"/>
</dbReference>
<dbReference type="Pfam" id="PF00646">
    <property type="entry name" value="F-box"/>
    <property type="match status" value="1"/>
</dbReference>
<name>A0AAP0R5H6_LIQFO</name>
<dbReference type="AlphaFoldDB" id="A0AAP0R5H6"/>
<reference evidence="3 4" key="1">
    <citation type="journal article" date="2024" name="Plant J.">
        <title>Genome sequences and population genomics reveal climatic adaptation and genomic divergence between two closely related sweetgum species.</title>
        <authorList>
            <person name="Xu W.Q."/>
            <person name="Ren C.Q."/>
            <person name="Zhang X.Y."/>
            <person name="Comes H.P."/>
            <person name="Liu X.H."/>
            <person name="Li Y.G."/>
            <person name="Kettle C.J."/>
            <person name="Jalonen R."/>
            <person name="Gaisberger H."/>
            <person name="Ma Y.Z."/>
            <person name="Qiu Y.X."/>
        </authorList>
    </citation>
    <scope>NUCLEOTIDE SEQUENCE [LARGE SCALE GENOMIC DNA]</scope>
    <source>
        <strain evidence="3">Hangzhou</strain>
    </source>
</reference>
<proteinExistence type="predicted"/>
<feature type="domain" description="F-box" evidence="1">
    <location>
        <begin position="28"/>
        <end position="66"/>
    </location>
</feature>
<dbReference type="InterPro" id="IPR055411">
    <property type="entry name" value="LRR_FXL15/At3g58940/PEG3-like"/>
</dbReference>
<gene>
    <name evidence="3" type="ORF">L1049_000607</name>
</gene>
<dbReference type="PANTHER" id="PTHR31293:SF12">
    <property type="entry name" value="RNI-LIKE SUPERFAMILY PROTEIN"/>
    <property type="match status" value="1"/>
</dbReference>
<dbReference type="Gene3D" id="3.80.10.10">
    <property type="entry name" value="Ribonuclease Inhibitor"/>
    <property type="match status" value="1"/>
</dbReference>
<organism evidence="3 4">
    <name type="scientific">Liquidambar formosana</name>
    <name type="common">Formosan gum</name>
    <dbReference type="NCBI Taxonomy" id="63359"/>
    <lineage>
        <taxon>Eukaryota</taxon>
        <taxon>Viridiplantae</taxon>
        <taxon>Streptophyta</taxon>
        <taxon>Embryophyta</taxon>
        <taxon>Tracheophyta</taxon>
        <taxon>Spermatophyta</taxon>
        <taxon>Magnoliopsida</taxon>
        <taxon>eudicotyledons</taxon>
        <taxon>Gunneridae</taxon>
        <taxon>Pentapetalae</taxon>
        <taxon>Saxifragales</taxon>
        <taxon>Altingiaceae</taxon>
        <taxon>Liquidambar</taxon>
    </lineage>
</organism>
<dbReference type="PANTHER" id="PTHR31293">
    <property type="entry name" value="RNI-LIKE SUPERFAMILY PROTEIN"/>
    <property type="match status" value="1"/>
</dbReference>